<evidence type="ECO:0000313" key="2">
    <source>
        <dbReference type="EMBL" id="CAF4472354.1"/>
    </source>
</evidence>
<organism evidence="2 3">
    <name type="scientific">Rotaria magnacalcarata</name>
    <dbReference type="NCBI Taxonomy" id="392030"/>
    <lineage>
        <taxon>Eukaryota</taxon>
        <taxon>Metazoa</taxon>
        <taxon>Spiralia</taxon>
        <taxon>Gnathifera</taxon>
        <taxon>Rotifera</taxon>
        <taxon>Eurotatoria</taxon>
        <taxon>Bdelloidea</taxon>
        <taxon>Philodinida</taxon>
        <taxon>Philodinidae</taxon>
        <taxon>Rotaria</taxon>
    </lineage>
</organism>
<evidence type="ECO:0000313" key="3">
    <source>
        <dbReference type="Proteomes" id="UP000663866"/>
    </source>
</evidence>
<proteinExistence type="predicted"/>
<protein>
    <submittedName>
        <fullName evidence="2">Uncharacterized protein</fullName>
    </submittedName>
</protein>
<feature type="non-terminal residue" evidence="2">
    <location>
        <position position="184"/>
    </location>
</feature>
<gene>
    <name evidence="2" type="ORF">OVN521_LOCUS39100</name>
</gene>
<feature type="coiled-coil region" evidence="1">
    <location>
        <begin position="99"/>
        <end position="126"/>
    </location>
</feature>
<name>A0A820TU84_9BILA</name>
<accession>A0A820TU84</accession>
<feature type="non-terminal residue" evidence="2">
    <location>
        <position position="1"/>
    </location>
</feature>
<dbReference type="AlphaFoldDB" id="A0A820TU84"/>
<keyword evidence="3" id="KW-1185">Reference proteome</keyword>
<keyword evidence="1" id="KW-0175">Coiled coil</keyword>
<evidence type="ECO:0000256" key="1">
    <source>
        <dbReference type="SAM" id="Coils"/>
    </source>
</evidence>
<dbReference type="Proteomes" id="UP000663866">
    <property type="component" value="Unassembled WGS sequence"/>
</dbReference>
<reference evidence="2" key="1">
    <citation type="submission" date="2021-02" db="EMBL/GenBank/DDBJ databases">
        <authorList>
            <person name="Nowell W R."/>
        </authorList>
    </citation>
    <scope>NUCLEOTIDE SEQUENCE</scope>
</reference>
<dbReference type="EMBL" id="CAJOBG010049264">
    <property type="protein sequence ID" value="CAF4472354.1"/>
    <property type="molecule type" value="Genomic_DNA"/>
</dbReference>
<sequence>NNFEAKLASNLTLAISLTDAEKFHRDHEDIKPFVDRICERIDTLQRKTEKLSTLISNNDASSGPSELVNTLVSARQKVQLQFEDRLRLINAQIIFYKSSEQVSQMLDTLEREYRTIEDIHEKLKSYTDDEIQKILADRLEQLDENKHSFLRACTVARQKSDLFHKYALRNAANLIKPEAYLKPL</sequence>
<comment type="caution">
    <text evidence="2">The sequence shown here is derived from an EMBL/GenBank/DDBJ whole genome shotgun (WGS) entry which is preliminary data.</text>
</comment>